<sequence length="89" mass="9425">MCLAIPGEIMAVGTDRPVAEVDVSGVRRSVDIGLLDGERLAAGDWVLIHVGFAMSKIDEAEARATLELLQGLGAAYDDEIDALRESEIG</sequence>
<dbReference type="OrthoDB" id="9806017at2"/>
<dbReference type="GO" id="GO:0005506">
    <property type="term" value="F:iron ion binding"/>
    <property type="evidence" value="ECO:0007669"/>
    <property type="project" value="TreeGrafter"/>
</dbReference>
<dbReference type="Gene3D" id="2.30.30.140">
    <property type="match status" value="1"/>
</dbReference>
<dbReference type="PANTHER" id="PTHR35177:SF2">
    <property type="entry name" value="HYDROGENASE MATURATION FACTOR HYBG"/>
    <property type="match status" value="1"/>
</dbReference>
<dbReference type="InterPro" id="IPR001109">
    <property type="entry name" value="Hydrogenase_HupF/HypC"/>
</dbReference>
<dbReference type="RefSeq" id="WP_138638472.1">
    <property type="nucleotide sequence ID" value="NZ_VCKZ01000172.1"/>
</dbReference>
<evidence type="ECO:0000313" key="3">
    <source>
        <dbReference type="Proteomes" id="UP000305238"/>
    </source>
</evidence>
<dbReference type="AlphaFoldDB" id="A0A5S4GSW0"/>
<dbReference type="PRINTS" id="PR00445">
    <property type="entry name" value="HUPFHYPC"/>
</dbReference>
<dbReference type="Proteomes" id="UP000305238">
    <property type="component" value="Unassembled WGS sequence"/>
</dbReference>
<dbReference type="SUPFAM" id="SSF159127">
    <property type="entry name" value="HupF/HypC-like"/>
    <property type="match status" value="1"/>
</dbReference>
<dbReference type="GO" id="GO:1902670">
    <property type="term" value="F:carbon dioxide binding"/>
    <property type="evidence" value="ECO:0007669"/>
    <property type="project" value="TreeGrafter"/>
</dbReference>
<name>A0A5S4GSW0_9ACTN</name>
<protein>
    <submittedName>
        <fullName evidence="2">HypC/HybG/HupF family hydrogenase formation chaperone</fullName>
    </submittedName>
</protein>
<dbReference type="NCBIfam" id="TIGR00074">
    <property type="entry name" value="hypC_hupF"/>
    <property type="match status" value="1"/>
</dbReference>
<proteinExistence type="inferred from homology"/>
<dbReference type="GO" id="GO:0051604">
    <property type="term" value="P:protein maturation"/>
    <property type="evidence" value="ECO:0007669"/>
    <property type="project" value="TreeGrafter"/>
</dbReference>
<reference evidence="2 3" key="1">
    <citation type="submission" date="2019-05" db="EMBL/GenBank/DDBJ databases">
        <title>Draft genome sequence of Actinomadura geliboluensis A8036.</title>
        <authorList>
            <person name="Saricaoglu S."/>
            <person name="Isik K."/>
        </authorList>
    </citation>
    <scope>NUCLEOTIDE SEQUENCE [LARGE SCALE GENOMIC DNA]</scope>
    <source>
        <strain evidence="2 3">A8036</strain>
    </source>
</reference>
<evidence type="ECO:0000256" key="1">
    <source>
        <dbReference type="ARBA" id="ARBA00006018"/>
    </source>
</evidence>
<keyword evidence="3" id="KW-1185">Reference proteome</keyword>
<dbReference type="EMBL" id="VCKZ01000172">
    <property type="protein sequence ID" value="TMR35621.1"/>
    <property type="molecule type" value="Genomic_DNA"/>
</dbReference>
<comment type="similarity">
    <text evidence="1">Belongs to the HupF/HypC family.</text>
</comment>
<organism evidence="2 3">
    <name type="scientific">Actinomadura geliboluensis</name>
    <dbReference type="NCBI Taxonomy" id="882440"/>
    <lineage>
        <taxon>Bacteria</taxon>
        <taxon>Bacillati</taxon>
        <taxon>Actinomycetota</taxon>
        <taxon>Actinomycetes</taxon>
        <taxon>Streptosporangiales</taxon>
        <taxon>Thermomonosporaceae</taxon>
        <taxon>Actinomadura</taxon>
    </lineage>
</organism>
<gene>
    <name evidence="2" type="ORF">ETD96_22610</name>
</gene>
<evidence type="ECO:0000313" key="2">
    <source>
        <dbReference type="EMBL" id="TMR35621.1"/>
    </source>
</evidence>
<dbReference type="Pfam" id="PF01455">
    <property type="entry name" value="HupF_HypC"/>
    <property type="match status" value="1"/>
</dbReference>
<dbReference type="FunFam" id="2.30.30.140:FF:000022">
    <property type="entry name" value="Hydrogenase assembly chaperone HybG"/>
    <property type="match status" value="1"/>
</dbReference>
<dbReference type="PANTHER" id="PTHR35177">
    <property type="entry name" value="HYDROGENASE MATURATION FACTOR HYBG"/>
    <property type="match status" value="1"/>
</dbReference>
<accession>A0A5S4GSW0</accession>
<comment type="caution">
    <text evidence="2">The sequence shown here is derived from an EMBL/GenBank/DDBJ whole genome shotgun (WGS) entry which is preliminary data.</text>
</comment>